<comment type="caution">
    <text evidence="2">The sequence shown here is derived from an EMBL/GenBank/DDBJ whole genome shotgun (WGS) entry which is preliminary data.</text>
</comment>
<organism evidence="2 3">
    <name type="scientific">Streptomyces caelestis</name>
    <dbReference type="NCBI Taxonomy" id="36816"/>
    <lineage>
        <taxon>Bacteria</taxon>
        <taxon>Bacillati</taxon>
        <taxon>Actinomycetota</taxon>
        <taxon>Actinomycetes</taxon>
        <taxon>Kitasatosporales</taxon>
        <taxon>Streptomycetaceae</taxon>
        <taxon>Streptomyces</taxon>
    </lineage>
</organism>
<sequence length="97" mass="10684">MLPGRSRAVRCRWCGWAAIAAQPQEGGHPGAVSAHVRHRADGSRVLLYTEWSSAAAHHRPPRRDHDKGHEIFSGTPGVRFTGGGRDHPHHSPHLPLR</sequence>
<dbReference type="Proteomes" id="UP000590647">
    <property type="component" value="Unassembled WGS sequence"/>
</dbReference>
<proteinExistence type="predicted"/>
<evidence type="ECO:0000256" key="1">
    <source>
        <dbReference type="SAM" id="MobiDB-lite"/>
    </source>
</evidence>
<dbReference type="Gene3D" id="3.30.70.100">
    <property type="match status" value="1"/>
</dbReference>
<protein>
    <recommendedName>
        <fullName evidence="4">ABM domain-containing protein</fullName>
    </recommendedName>
</protein>
<evidence type="ECO:0000313" key="2">
    <source>
        <dbReference type="EMBL" id="MBB5792238.1"/>
    </source>
</evidence>
<feature type="compositionally biased region" description="Basic residues" evidence="1">
    <location>
        <begin position="87"/>
        <end position="97"/>
    </location>
</feature>
<keyword evidence="3" id="KW-1185">Reference proteome</keyword>
<feature type="region of interest" description="Disordered" evidence="1">
    <location>
        <begin position="53"/>
        <end position="97"/>
    </location>
</feature>
<evidence type="ECO:0008006" key="4">
    <source>
        <dbReference type="Google" id="ProtNLM"/>
    </source>
</evidence>
<name>A0A7W9LQ92_9ACTN</name>
<gene>
    <name evidence="2" type="ORF">HDA41_000202</name>
</gene>
<dbReference type="AlphaFoldDB" id="A0A7W9LQ92"/>
<dbReference type="EMBL" id="JACHNE010000001">
    <property type="protein sequence ID" value="MBB5792238.1"/>
    <property type="molecule type" value="Genomic_DNA"/>
</dbReference>
<evidence type="ECO:0000313" key="3">
    <source>
        <dbReference type="Proteomes" id="UP000590647"/>
    </source>
</evidence>
<accession>A0A7W9LQ92</accession>
<dbReference type="RefSeq" id="WP_189944899.1">
    <property type="nucleotide sequence ID" value="NZ_JBIBRH010000015.1"/>
</dbReference>
<reference evidence="2 3" key="1">
    <citation type="submission" date="2020-08" db="EMBL/GenBank/DDBJ databases">
        <title>Sequencing the genomes of 1000 actinobacteria strains.</title>
        <authorList>
            <person name="Klenk H.-P."/>
        </authorList>
    </citation>
    <scope>NUCLEOTIDE SEQUENCE [LARGE SCALE GENOMIC DNA]</scope>
    <source>
        <strain evidence="2 3">DSM 40084</strain>
    </source>
</reference>